<dbReference type="InterPro" id="IPR009057">
    <property type="entry name" value="Homeodomain-like_sf"/>
</dbReference>
<dbReference type="InterPro" id="IPR050109">
    <property type="entry name" value="HTH-type_TetR-like_transc_reg"/>
</dbReference>
<keyword evidence="1" id="KW-0805">Transcription regulation</keyword>
<dbReference type="PANTHER" id="PTHR30055">
    <property type="entry name" value="HTH-TYPE TRANSCRIPTIONAL REGULATOR RUTR"/>
    <property type="match status" value="1"/>
</dbReference>
<dbReference type="InterPro" id="IPR049445">
    <property type="entry name" value="TetR_SbtR-like_C"/>
</dbReference>
<keyword evidence="3" id="KW-0804">Transcription</keyword>
<evidence type="ECO:0000256" key="1">
    <source>
        <dbReference type="ARBA" id="ARBA00023015"/>
    </source>
</evidence>
<dbReference type="SUPFAM" id="SSF46689">
    <property type="entry name" value="Homeodomain-like"/>
    <property type="match status" value="1"/>
</dbReference>
<evidence type="ECO:0000313" key="7">
    <source>
        <dbReference type="Proteomes" id="UP001595698"/>
    </source>
</evidence>
<keyword evidence="7" id="KW-1185">Reference proteome</keyword>
<comment type="caution">
    <text evidence="6">The sequence shown here is derived from an EMBL/GenBank/DDBJ whole genome shotgun (WGS) entry which is preliminary data.</text>
</comment>
<evidence type="ECO:0000313" key="6">
    <source>
        <dbReference type="EMBL" id="MFC3986705.1"/>
    </source>
</evidence>
<organism evidence="6 7">
    <name type="scientific">Streptosporangium jomthongense</name>
    <dbReference type="NCBI Taxonomy" id="1193683"/>
    <lineage>
        <taxon>Bacteria</taxon>
        <taxon>Bacillati</taxon>
        <taxon>Actinomycetota</taxon>
        <taxon>Actinomycetes</taxon>
        <taxon>Streptosporangiales</taxon>
        <taxon>Streptosporangiaceae</taxon>
        <taxon>Streptosporangium</taxon>
    </lineage>
</organism>
<proteinExistence type="predicted"/>
<gene>
    <name evidence="6" type="ORF">ACFOYY_41710</name>
</gene>
<dbReference type="SUPFAM" id="SSF48498">
    <property type="entry name" value="Tetracyclin repressor-like, C-terminal domain"/>
    <property type="match status" value="1"/>
</dbReference>
<dbReference type="InterPro" id="IPR036271">
    <property type="entry name" value="Tet_transcr_reg_TetR-rel_C_sf"/>
</dbReference>
<accession>A0ABV8FGC1</accession>
<keyword evidence="2 4" id="KW-0238">DNA-binding</keyword>
<dbReference type="InterPro" id="IPR001647">
    <property type="entry name" value="HTH_TetR"/>
</dbReference>
<dbReference type="Proteomes" id="UP001595698">
    <property type="component" value="Unassembled WGS sequence"/>
</dbReference>
<protein>
    <submittedName>
        <fullName evidence="6">TetR/AcrR family transcriptional regulator</fullName>
    </submittedName>
</protein>
<name>A0ABV8FGC1_9ACTN</name>
<evidence type="ECO:0000256" key="2">
    <source>
        <dbReference type="ARBA" id="ARBA00023125"/>
    </source>
</evidence>
<dbReference type="PANTHER" id="PTHR30055:SF234">
    <property type="entry name" value="HTH-TYPE TRANSCRIPTIONAL REGULATOR BETI"/>
    <property type="match status" value="1"/>
</dbReference>
<dbReference type="PRINTS" id="PR00455">
    <property type="entry name" value="HTHTETR"/>
</dbReference>
<feature type="domain" description="HTH tetR-type" evidence="5">
    <location>
        <begin position="15"/>
        <end position="74"/>
    </location>
</feature>
<evidence type="ECO:0000256" key="3">
    <source>
        <dbReference type="ARBA" id="ARBA00023163"/>
    </source>
</evidence>
<dbReference type="RefSeq" id="WP_386197076.1">
    <property type="nucleotide sequence ID" value="NZ_JBHSBC010000066.1"/>
</dbReference>
<dbReference type="PROSITE" id="PS50977">
    <property type="entry name" value="HTH_TETR_2"/>
    <property type="match status" value="1"/>
</dbReference>
<feature type="DNA-binding region" description="H-T-H motif" evidence="4">
    <location>
        <begin position="37"/>
        <end position="56"/>
    </location>
</feature>
<reference evidence="7" key="1">
    <citation type="journal article" date="2019" name="Int. J. Syst. Evol. Microbiol.">
        <title>The Global Catalogue of Microorganisms (GCM) 10K type strain sequencing project: providing services to taxonomists for standard genome sequencing and annotation.</title>
        <authorList>
            <consortium name="The Broad Institute Genomics Platform"/>
            <consortium name="The Broad Institute Genome Sequencing Center for Infectious Disease"/>
            <person name="Wu L."/>
            <person name="Ma J."/>
        </authorList>
    </citation>
    <scope>NUCLEOTIDE SEQUENCE [LARGE SCALE GENOMIC DNA]</scope>
    <source>
        <strain evidence="7">TBRC 7912</strain>
    </source>
</reference>
<dbReference type="Gene3D" id="1.10.357.10">
    <property type="entry name" value="Tetracycline Repressor, domain 2"/>
    <property type="match status" value="1"/>
</dbReference>
<evidence type="ECO:0000259" key="5">
    <source>
        <dbReference type="PROSITE" id="PS50977"/>
    </source>
</evidence>
<dbReference type="EMBL" id="JBHSBC010000066">
    <property type="protein sequence ID" value="MFC3986705.1"/>
    <property type="molecule type" value="Genomic_DNA"/>
</dbReference>
<sequence length="198" mass="21387">MRETREERPKRADARRNRDRILAAAQIAIARDGVDASLEEIARQAGVGSATLHRHFPSRLALLETVFLDRVETLCSQARELAAEPDPGAALVTWLRAIGTYAANVRGLAPSLLLSAHELEHRERNVTCHRKISGAGEELLTRARLAGAVRPEVSIDDLLTLVNAISAATERHADAPAATDRLLLLALDGIRSPAPPGP</sequence>
<dbReference type="Pfam" id="PF21597">
    <property type="entry name" value="TetR_C_43"/>
    <property type="match status" value="1"/>
</dbReference>
<dbReference type="Pfam" id="PF00440">
    <property type="entry name" value="TetR_N"/>
    <property type="match status" value="1"/>
</dbReference>
<evidence type="ECO:0000256" key="4">
    <source>
        <dbReference type="PROSITE-ProRule" id="PRU00335"/>
    </source>
</evidence>